<protein>
    <submittedName>
        <fullName evidence="1">Uncharacterized protein</fullName>
    </submittedName>
</protein>
<evidence type="ECO:0000313" key="2">
    <source>
        <dbReference type="Proteomes" id="UP000076858"/>
    </source>
</evidence>
<accession>A0A164MJS1</accession>
<evidence type="ECO:0000313" key="1">
    <source>
        <dbReference type="EMBL" id="KZS05114.1"/>
    </source>
</evidence>
<gene>
    <name evidence="1" type="ORF">APZ42_031681</name>
</gene>
<dbReference type="EMBL" id="LRGB01002993">
    <property type="protein sequence ID" value="KZS05114.1"/>
    <property type="molecule type" value="Genomic_DNA"/>
</dbReference>
<organism evidence="1 2">
    <name type="scientific">Daphnia magna</name>
    <dbReference type="NCBI Taxonomy" id="35525"/>
    <lineage>
        <taxon>Eukaryota</taxon>
        <taxon>Metazoa</taxon>
        <taxon>Ecdysozoa</taxon>
        <taxon>Arthropoda</taxon>
        <taxon>Crustacea</taxon>
        <taxon>Branchiopoda</taxon>
        <taxon>Diplostraca</taxon>
        <taxon>Cladocera</taxon>
        <taxon>Anomopoda</taxon>
        <taxon>Daphniidae</taxon>
        <taxon>Daphnia</taxon>
    </lineage>
</organism>
<dbReference type="AlphaFoldDB" id="A0A164MJS1"/>
<name>A0A164MJS1_9CRUS</name>
<comment type="caution">
    <text evidence="1">The sequence shown here is derived from an EMBL/GenBank/DDBJ whole genome shotgun (WGS) entry which is preliminary data.</text>
</comment>
<sequence>MNLFGTSWLLDRFSYWFHQDLRLTNLDMTFTLLVENQIERESTYSFPVA</sequence>
<reference evidence="1 2" key="1">
    <citation type="submission" date="2016-03" db="EMBL/GenBank/DDBJ databases">
        <title>EvidentialGene: Evidence-directed Construction of Genes on Genomes.</title>
        <authorList>
            <person name="Gilbert D.G."/>
            <person name="Choi J.-H."/>
            <person name="Mockaitis K."/>
            <person name="Colbourne J."/>
            <person name="Pfrender M."/>
        </authorList>
    </citation>
    <scope>NUCLEOTIDE SEQUENCE [LARGE SCALE GENOMIC DNA]</scope>
    <source>
        <strain evidence="1 2">Xinb3</strain>
        <tissue evidence="1">Complete organism</tissue>
    </source>
</reference>
<keyword evidence="2" id="KW-1185">Reference proteome</keyword>
<proteinExistence type="predicted"/>
<dbReference type="Proteomes" id="UP000076858">
    <property type="component" value="Unassembled WGS sequence"/>
</dbReference>